<comment type="caution">
    <text evidence="1">The sequence shown here is derived from an EMBL/GenBank/DDBJ whole genome shotgun (WGS) entry which is preliminary data.</text>
</comment>
<proteinExistence type="predicted"/>
<evidence type="ECO:0000313" key="2">
    <source>
        <dbReference type="Proteomes" id="UP001140234"/>
    </source>
</evidence>
<accession>A0ACC1K3P4</accession>
<sequence length="219" mass="23458">MDACEFDAWEGEAGALECGLLHLVAAAAASSANRPETVTHLARRRLGQLEQAADRAAFVLQAREALLKMSSLMGTPRTINALHALAAAVAPDSDLAQELAAAPMLRGGDDYSYSRMRARGMELFGAIYGRHAPTVERRLRDLCPDLAEVVVVDSYGHLLAESRRLGPRDTEMCAVGCLVPMDVPAQLKSHCLGAVRLGASDAMVQAALRLARLVCARRP</sequence>
<dbReference type="EMBL" id="JANBUJ010000288">
    <property type="protein sequence ID" value="KAJ2772986.1"/>
    <property type="molecule type" value="Genomic_DNA"/>
</dbReference>
<name>A0ACC1K3P4_9FUNG</name>
<reference evidence="1" key="1">
    <citation type="submission" date="2022-07" db="EMBL/GenBank/DDBJ databases">
        <title>Phylogenomic reconstructions and comparative analyses of Kickxellomycotina fungi.</title>
        <authorList>
            <person name="Reynolds N.K."/>
            <person name="Stajich J.E."/>
            <person name="Barry K."/>
            <person name="Grigoriev I.V."/>
            <person name="Crous P."/>
            <person name="Smith M.E."/>
        </authorList>
    </citation>
    <scope>NUCLEOTIDE SEQUENCE</scope>
    <source>
        <strain evidence="1">CBS 109366</strain>
    </source>
</reference>
<keyword evidence="2" id="KW-1185">Reference proteome</keyword>
<evidence type="ECO:0000313" key="1">
    <source>
        <dbReference type="EMBL" id="KAJ2772986.1"/>
    </source>
</evidence>
<organism evidence="1 2">
    <name type="scientific">Coemansia nantahalensis</name>
    <dbReference type="NCBI Taxonomy" id="2789366"/>
    <lineage>
        <taxon>Eukaryota</taxon>
        <taxon>Fungi</taxon>
        <taxon>Fungi incertae sedis</taxon>
        <taxon>Zoopagomycota</taxon>
        <taxon>Kickxellomycotina</taxon>
        <taxon>Kickxellomycetes</taxon>
        <taxon>Kickxellales</taxon>
        <taxon>Kickxellaceae</taxon>
        <taxon>Coemansia</taxon>
    </lineage>
</organism>
<gene>
    <name evidence="1" type="ORF">IWQ57_001519</name>
</gene>
<protein>
    <submittedName>
        <fullName evidence="1">Uncharacterized protein</fullName>
    </submittedName>
</protein>
<dbReference type="Proteomes" id="UP001140234">
    <property type="component" value="Unassembled WGS sequence"/>
</dbReference>